<dbReference type="RefSeq" id="WP_010344401.1">
    <property type="nucleotide sequence ID" value="NZ_CP132343.1"/>
</dbReference>
<dbReference type="InterPro" id="IPR013249">
    <property type="entry name" value="RNA_pol_sigma70_r4_t2"/>
</dbReference>
<accession>A0A2P5Z7S8</accession>
<evidence type="ECO:0000259" key="2">
    <source>
        <dbReference type="Pfam" id="PF04542"/>
    </source>
</evidence>
<comment type="caution">
    <text evidence="4">The sequence shown here is derived from an EMBL/GenBank/DDBJ whole genome shotgun (WGS) entry which is preliminary data.</text>
</comment>
<dbReference type="Proteomes" id="UP000247346">
    <property type="component" value="Unassembled WGS sequence"/>
</dbReference>
<feature type="domain" description="RNA polymerase sigma factor 70 region 4 type 2" evidence="3">
    <location>
        <begin position="107"/>
        <end position="159"/>
    </location>
</feature>
<dbReference type="InterPro" id="IPR013324">
    <property type="entry name" value="RNA_pol_sigma_r3/r4-like"/>
</dbReference>
<dbReference type="Gene3D" id="1.10.10.10">
    <property type="entry name" value="Winged helix-like DNA-binding domain superfamily/Winged helix DNA-binding domain"/>
    <property type="match status" value="1"/>
</dbReference>
<evidence type="ECO:0000256" key="1">
    <source>
        <dbReference type="ARBA" id="ARBA00011344"/>
    </source>
</evidence>
<dbReference type="GO" id="GO:0016987">
    <property type="term" value="F:sigma factor activity"/>
    <property type="evidence" value="ECO:0007669"/>
    <property type="project" value="InterPro"/>
</dbReference>
<dbReference type="GeneID" id="93879514"/>
<name>A0A2P5Z7S8_9XANT</name>
<dbReference type="Gene3D" id="3.10.450.50">
    <property type="match status" value="1"/>
</dbReference>
<sequence length="295" mass="32929">MTHDPTFESHRPRLFGLAYRLLGSRADAEDTVQDAWLRWQASDRSAIRDPEAWLVTATTRLGLDRLRAARSARVHYVGPWLPEPLEIADAEDADPAERHDRAEQVSLAFLALLERLGPHERAAFLLKEAFDYDYAQIGRTLERSEAGCRQLVHRARERLGQGQARFAVTPERHRQLLERFLHASQRGDRAAIAALLHADAQLRSDGGGKVTASLRPLHGAERIGRLYWAVARRSLGLQARIGTVNGEPAILRFLGPRLHSATVLVIDGERIAEVLTLMNPDKLPVPTARPAASRT</sequence>
<dbReference type="SUPFAM" id="SSF88946">
    <property type="entry name" value="Sigma2 domain of RNA polymerase sigma factors"/>
    <property type="match status" value="1"/>
</dbReference>
<dbReference type="AlphaFoldDB" id="A0A2P5Z7S8"/>
<dbReference type="InterPro" id="IPR032710">
    <property type="entry name" value="NTF2-like_dom_sf"/>
</dbReference>
<evidence type="ECO:0000313" key="4">
    <source>
        <dbReference type="EMBL" id="PPU84431.1"/>
    </source>
</evidence>
<dbReference type="SUPFAM" id="SSF54427">
    <property type="entry name" value="NTF2-like"/>
    <property type="match status" value="1"/>
</dbReference>
<proteinExistence type="predicted"/>
<reference evidence="4 5" key="1">
    <citation type="submission" date="2016-08" db="EMBL/GenBank/DDBJ databases">
        <authorList>
            <person name="Seilhamer J.J."/>
        </authorList>
    </citation>
    <scope>NUCLEOTIDE SEQUENCE [LARGE SCALE GENOMIC DNA]</scope>
    <source>
        <strain evidence="4 5">CFBP4641</strain>
    </source>
</reference>
<dbReference type="GO" id="GO:0003677">
    <property type="term" value="F:DNA binding"/>
    <property type="evidence" value="ECO:0007669"/>
    <property type="project" value="InterPro"/>
</dbReference>
<dbReference type="PANTHER" id="PTHR30173:SF36">
    <property type="entry name" value="ECF RNA POLYMERASE SIGMA FACTOR SIGJ"/>
    <property type="match status" value="1"/>
</dbReference>
<evidence type="ECO:0000259" key="3">
    <source>
        <dbReference type="Pfam" id="PF08281"/>
    </source>
</evidence>
<dbReference type="InterPro" id="IPR014303">
    <property type="entry name" value="RNA_pol_sigma-70_ECF"/>
</dbReference>
<dbReference type="InterPro" id="IPR007627">
    <property type="entry name" value="RNA_pol_sigma70_r2"/>
</dbReference>
<dbReference type="InterPro" id="IPR052704">
    <property type="entry name" value="ECF_Sigma-70_Domain"/>
</dbReference>
<dbReference type="InterPro" id="IPR013325">
    <property type="entry name" value="RNA_pol_sigma_r2"/>
</dbReference>
<dbReference type="STRING" id="56458.SB85_03800"/>
<dbReference type="Gene3D" id="1.10.1740.10">
    <property type="match status" value="1"/>
</dbReference>
<dbReference type="Pfam" id="PF04542">
    <property type="entry name" value="Sigma70_r2"/>
    <property type="match status" value="1"/>
</dbReference>
<dbReference type="GO" id="GO:0006352">
    <property type="term" value="P:DNA-templated transcription initiation"/>
    <property type="evidence" value="ECO:0007669"/>
    <property type="project" value="InterPro"/>
</dbReference>
<dbReference type="Pfam" id="PF08281">
    <property type="entry name" value="Sigma70_r4_2"/>
    <property type="match status" value="1"/>
</dbReference>
<dbReference type="PANTHER" id="PTHR30173">
    <property type="entry name" value="SIGMA 19 FACTOR"/>
    <property type="match status" value="1"/>
</dbReference>
<dbReference type="OrthoDB" id="3211555at2"/>
<dbReference type="NCBIfam" id="TIGR02957">
    <property type="entry name" value="SigX4"/>
    <property type="match status" value="1"/>
</dbReference>
<dbReference type="InterPro" id="IPR014284">
    <property type="entry name" value="RNA_pol_sigma-70_dom"/>
</dbReference>
<gene>
    <name evidence="4" type="ORF">XsacCFBP4641_05035</name>
</gene>
<dbReference type="EMBL" id="MDEK01000003">
    <property type="protein sequence ID" value="PPU84431.1"/>
    <property type="molecule type" value="Genomic_DNA"/>
</dbReference>
<comment type="subunit">
    <text evidence="1">Interacts transiently with the RNA polymerase catalytic core formed by RpoA, RpoB, RpoC and RpoZ (2 alpha, 1 beta, 1 beta' and 1 omega subunit) to form the RNA polymerase holoenzyme that can initiate transcription.</text>
</comment>
<dbReference type="NCBIfam" id="NF007214">
    <property type="entry name" value="PRK09636.1"/>
    <property type="match status" value="1"/>
</dbReference>
<protein>
    <submittedName>
        <fullName evidence="4">RNA polymerase sigma-70 factor</fullName>
    </submittedName>
</protein>
<organism evidence="4 5">
    <name type="scientific">Xanthomonas sacchari</name>
    <dbReference type="NCBI Taxonomy" id="56458"/>
    <lineage>
        <taxon>Bacteria</taxon>
        <taxon>Pseudomonadati</taxon>
        <taxon>Pseudomonadota</taxon>
        <taxon>Gammaproteobacteria</taxon>
        <taxon>Lysobacterales</taxon>
        <taxon>Lysobacteraceae</taxon>
        <taxon>Xanthomonas</taxon>
    </lineage>
</organism>
<dbReference type="NCBIfam" id="TIGR02937">
    <property type="entry name" value="sigma70-ECF"/>
    <property type="match status" value="1"/>
</dbReference>
<dbReference type="InterPro" id="IPR036388">
    <property type="entry name" value="WH-like_DNA-bd_sf"/>
</dbReference>
<evidence type="ECO:0000313" key="5">
    <source>
        <dbReference type="Proteomes" id="UP000247346"/>
    </source>
</evidence>
<feature type="domain" description="RNA polymerase sigma-70 region 2" evidence="2">
    <location>
        <begin position="7"/>
        <end position="70"/>
    </location>
</feature>
<dbReference type="SUPFAM" id="SSF88659">
    <property type="entry name" value="Sigma3 and sigma4 domains of RNA polymerase sigma factors"/>
    <property type="match status" value="1"/>
</dbReference>